<evidence type="ECO:0000313" key="6">
    <source>
        <dbReference type="Proteomes" id="UP001501510"/>
    </source>
</evidence>
<keyword evidence="4" id="KW-0732">Signal</keyword>
<comment type="caution">
    <text evidence="5">The sequence shown here is derived from an EMBL/GenBank/DDBJ whole genome shotgun (WGS) entry which is preliminary data.</text>
</comment>
<sequence>MKRKGVLASAALLSLIMATSLNTTNVKAAKGQVERLAGKNRYETSFKVATLNWEKSDKVILVSGEGYADSLSAAVLSKKLNAPIILTSSKKLDENAKRALKTLKAKEVYVIGGEISVSKSIREELKKDNYKLVELGGENRFETNLAVANYLADDLKFDTSNVLAVNGKDGFSDALSVAPIAASKGQVLLITSKNINDVKLAGEFVEKHKSNVTVVGTENLVPKEILNVLGVSEKNRVNGGANRFETNLNVLKHFNIKSNNLYVANARGERYADALVASALAGKFGAPLVLTDTKESKSTENAIGFIKGYVKNNKDVQIKTLGGYMVMPNEVIEKVNDVLKEQGKEESQKDTDNQNTNDKNDKGSSSSSQTTSDEDVVTIKNTKLKEAINHSIDKNRKADEKITKADMKSLKKLSSDFLPIVDKTDTTANGTRGISDLTGLEYAINLQELDLSENSISDLSPLSNLTKIKWLEVDRNYIKDLSPLSKMTVLEHLNIYNNGGIVDLTPISKLKSIKWIDMHHCSRSEAPLNVEVLKNLVNLEYLSFETNKITDLSFVKSLPNLKTLSCNNTFVTDLEPVQDLAISAFNDWSGERFFNMFGQKLDAPFKIKTNDKGGEYRFKSPVKNYERYKAHVEKTIKEQYGEEVKAPAVNDKDVDVDYVKFDFDHDTNEVVVKVDPNKTGKSRQYKVQILLDYGMYSLRENFEIVQDGKESISSVDESDFKFKDGSITKYVGNKSNVVIPSKIGGKEVTSIENEAFTDCSSLESIEIPGSIKSIGKDAFYNCDNLTSATISEGVENINDTAFYKCSALKSVIIPKSVKRIGDHAFYNCNSLSSLKILDGLKELGFGAFLHCEKLTSVDIPKSIETINEWAFAECDNLREINVDENNKNYSDIDGMLCNKDKTVLIQYIDKYGDSYTVPEGIKKLAKGAFNAAKIKSITLPKSLEVIGFSAFEKCQGLQSIKIPENVTTIDHFAFAFCDNIKSVFFNEKVKSIGNNAFKDCKNLDSIKIPESISSIGQNSFQGCTNLKTVTIDNSKENISIEPTAFLDSVEINYLK</sequence>
<accession>A0ABN1JR28</accession>
<dbReference type="EMBL" id="BAAACG010000013">
    <property type="protein sequence ID" value="GAA0744998.1"/>
    <property type="molecule type" value="Genomic_DNA"/>
</dbReference>
<protein>
    <submittedName>
        <fullName evidence="5">Uncharacterized protein</fullName>
    </submittedName>
</protein>
<proteinExistence type="predicted"/>
<evidence type="ECO:0000256" key="1">
    <source>
        <dbReference type="ARBA" id="ARBA00022614"/>
    </source>
</evidence>
<keyword evidence="2" id="KW-0677">Repeat</keyword>
<keyword evidence="6" id="KW-1185">Reference proteome</keyword>
<dbReference type="PANTHER" id="PTHR30032">
    <property type="entry name" value="N-ACETYLMURAMOYL-L-ALANINE AMIDASE-RELATED"/>
    <property type="match status" value="1"/>
</dbReference>
<evidence type="ECO:0000313" key="5">
    <source>
        <dbReference type="EMBL" id="GAA0744998.1"/>
    </source>
</evidence>
<feature type="signal peptide" evidence="4">
    <location>
        <begin position="1"/>
        <end position="28"/>
    </location>
</feature>
<dbReference type="SUPFAM" id="SSF52058">
    <property type="entry name" value="L domain-like"/>
    <property type="match status" value="2"/>
</dbReference>
<dbReference type="Proteomes" id="UP001501510">
    <property type="component" value="Unassembled WGS sequence"/>
</dbReference>
<keyword evidence="1" id="KW-0433">Leucine-rich repeat</keyword>
<dbReference type="Pfam" id="PF12799">
    <property type="entry name" value="LRR_4"/>
    <property type="match status" value="2"/>
</dbReference>
<dbReference type="InterPro" id="IPR051922">
    <property type="entry name" value="Bact_Sporulation_Assoc"/>
</dbReference>
<evidence type="ECO:0000256" key="3">
    <source>
        <dbReference type="SAM" id="MobiDB-lite"/>
    </source>
</evidence>
<dbReference type="Pfam" id="PF04122">
    <property type="entry name" value="CW_binding_2"/>
    <property type="match status" value="3"/>
</dbReference>
<dbReference type="Gene3D" id="3.80.10.10">
    <property type="entry name" value="Ribonuclease Inhibitor"/>
    <property type="match status" value="2"/>
</dbReference>
<dbReference type="PANTHER" id="PTHR30032:SF8">
    <property type="entry name" value="GERMINATION-SPECIFIC N-ACETYLMURAMOYL-L-ALANINE AMIDASE"/>
    <property type="match status" value="1"/>
</dbReference>
<reference evidence="5 6" key="1">
    <citation type="journal article" date="2019" name="Int. J. Syst. Evol. Microbiol.">
        <title>The Global Catalogue of Microorganisms (GCM) 10K type strain sequencing project: providing services to taxonomists for standard genome sequencing and annotation.</title>
        <authorList>
            <consortium name="The Broad Institute Genomics Platform"/>
            <consortium name="The Broad Institute Genome Sequencing Center for Infectious Disease"/>
            <person name="Wu L."/>
            <person name="Ma J."/>
        </authorList>
    </citation>
    <scope>NUCLEOTIDE SEQUENCE [LARGE SCALE GENOMIC DNA]</scope>
    <source>
        <strain evidence="5 6">JCM 1407</strain>
    </source>
</reference>
<gene>
    <name evidence="5" type="ORF">GCM10008906_30740</name>
</gene>
<dbReference type="InterPro" id="IPR025875">
    <property type="entry name" value="Leu-rich_rpt_4"/>
</dbReference>
<feature type="chain" id="PRO_5046614618" evidence="4">
    <location>
        <begin position="29"/>
        <end position="1055"/>
    </location>
</feature>
<dbReference type="Pfam" id="PF13306">
    <property type="entry name" value="LRR_5"/>
    <property type="match status" value="2"/>
</dbReference>
<feature type="compositionally biased region" description="Basic and acidic residues" evidence="3">
    <location>
        <begin position="342"/>
        <end position="362"/>
    </location>
</feature>
<dbReference type="RefSeq" id="WP_343762922.1">
    <property type="nucleotide sequence ID" value="NZ_BAAACG010000013.1"/>
</dbReference>
<dbReference type="InterPro" id="IPR007253">
    <property type="entry name" value="Cell_wall-bd_2"/>
</dbReference>
<evidence type="ECO:0000256" key="4">
    <source>
        <dbReference type="SAM" id="SignalP"/>
    </source>
</evidence>
<evidence type="ECO:0000256" key="2">
    <source>
        <dbReference type="ARBA" id="ARBA00022737"/>
    </source>
</evidence>
<dbReference type="InterPro" id="IPR001611">
    <property type="entry name" value="Leu-rich_rpt"/>
</dbReference>
<organism evidence="5 6">
    <name type="scientific">Clostridium oceanicum</name>
    <dbReference type="NCBI Taxonomy" id="1543"/>
    <lineage>
        <taxon>Bacteria</taxon>
        <taxon>Bacillati</taxon>
        <taxon>Bacillota</taxon>
        <taxon>Clostridia</taxon>
        <taxon>Eubacteriales</taxon>
        <taxon>Clostridiaceae</taxon>
        <taxon>Clostridium</taxon>
    </lineage>
</organism>
<dbReference type="InterPro" id="IPR032675">
    <property type="entry name" value="LRR_dom_sf"/>
</dbReference>
<dbReference type="Gene3D" id="3.40.50.12090">
    <property type="match status" value="2"/>
</dbReference>
<name>A0ABN1JR28_9CLOT</name>
<dbReference type="PROSITE" id="PS51450">
    <property type="entry name" value="LRR"/>
    <property type="match status" value="2"/>
</dbReference>
<dbReference type="Gene3D" id="3.40.50.12480">
    <property type="match status" value="1"/>
</dbReference>
<dbReference type="InterPro" id="IPR026906">
    <property type="entry name" value="LRR_5"/>
</dbReference>
<feature type="region of interest" description="Disordered" evidence="3">
    <location>
        <begin position="342"/>
        <end position="376"/>
    </location>
</feature>